<comment type="caution">
    <text evidence="1">The sequence shown here is derived from an EMBL/GenBank/DDBJ whole genome shotgun (WGS) entry which is preliminary data.</text>
</comment>
<evidence type="ECO:0000313" key="2">
    <source>
        <dbReference type="Proteomes" id="UP000075799"/>
    </source>
</evidence>
<evidence type="ECO:0008006" key="3">
    <source>
        <dbReference type="Google" id="ProtNLM"/>
    </source>
</evidence>
<sequence length="471" mass="53301">MSEAPAVETTLGKALKINKDLTRYGAFAEIGAGQEVARHFFQAGKASQTIAKTISAYDMIVSDDIYGREANGRYVCESRLQKMLGHEYDLLVDRLADTRGKNTCFFSFANTVATASSGSNKQSHGWMGVRFQTEPNGPSNDIILHVRMLDRHRLQQQEALGVLGVNLLNCAFYGLDKVTEFIPHLVEGLKEGQIIIDVIKFNGPALKHFDVRLMNLELVRRKLAEAILFSPQNEILNVSDAIYGKSLLIQRGTFRPVTSTHLDVFQKGLTQMKGDVRQSEGKDLDVLPMMELTMHNLQMDGHLNEKDFLDRVETLTSLGFHVLISNFFLFYNLKRFIRRYNPHFMALVVGASHLEKLFTEDHYKNLEGGLLEGLGKLLEQKTKVYIYPHKTSQVCLTTKSFFPAPHLRHIYAYFTENKQIVDISGCDETADYLHSIDVMKMIEDGNAAWENLVPASVRDLIKAKQLFGYKK</sequence>
<dbReference type="AlphaFoldDB" id="A0A161PSU5"/>
<dbReference type="Proteomes" id="UP000075799">
    <property type="component" value="Unassembled WGS sequence"/>
</dbReference>
<dbReference type="SUPFAM" id="SSF52374">
    <property type="entry name" value="Nucleotidylyl transferase"/>
    <property type="match status" value="1"/>
</dbReference>
<dbReference type="EMBL" id="LUKD01000001">
    <property type="protein sequence ID" value="KYG67796.1"/>
    <property type="molecule type" value="Genomic_DNA"/>
</dbReference>
<proteinExistence type="predicted"/>
<dbReference type="OrthoDB" id="5287933at2"/>
<gene>
    <name evidence="1" type="ORF">AZI87_00495</name>
</gene>
<organism evidence="1 2">
    <name type="scientific">Bdellovibrio bacteriovorus</name>
    <dbReference type="NCBI Taxonomy" id="959"/>
    <lineage>
        <taxon>Bacteria</taxon>
        <taxon>Pseudomonadati</taxon>
        <taxon>Bdellovibrionota</taxon>
        <taxon>Bdellovibrionia</taxon>
        <taxon>Bdellovibrionales</taxon>
        <taxon>Pseudobdellovibrionaceae</taxon>
        <taxon>Bdellovibrio</taxon>
    </lineage>
</organism>
<name>A0A161PSU5_BDEBC</name>
<accession>A0A161PSU5</accession>
<protein>
    <recommendedName>
        <fullName evidence="3">Nicotinate-nucleotide adenylyltransferase</fullName>
    </recommendedName>
</protein>
<evidence type="ECO:0000313" key="1">
    <source>
        <dbReference type="EMBL" id="KYG67796.1"/>
    </source>
</evidence>
<dbReference type="RefSeq" id="WP_063204501.1">
    <property type="nucleotide sequence ID" value="NZ_LUKD01000001.1"/>
</dbReference>
<reference evidence="1 2" key="1">
    <citation type="submission" date="2016-03" db="EMBL/GenBank/DDBJ databases">
        <authorList>
            <person name="Ploux O."/>
        </authorList>
    </citation>
    <scope>NUCLEOTIDE SEQUENCE [LARGE SCALE GENOMIC DNA]</scope>
    <source>
        <strain evidence="1 2">EC13</strain>
    </source>
</reference>